<dbReference type="EMBL" id="FNFD01000008">
    <property type="protein sequence ID" value="SDK57315.1"/>
    <property type="molecule type" value="Genomic_DNA"/>
</dbReference>
<dbReference type="GO" id="GO:0008237">
    <property type="term" value="F:metallopeptidase activity"/>
    <property type="evidence" value="ECO:0007669"/>
    <property type="project" value="InterPro"/>
</dbReference>
<feature type="region of interest" description="Disordered" evidence="1">
    <location>
        <begin position="1"/>
        <end position="24"/>
    </location>
</feature>
<name>A0A1G9D0X4_9PSED</name>
<dbReference type="RefSeq" id="WP_174604939.1">
    <property type="nucleotide sequence ID" value="NZ_FNFD01000008.1"/>
</dbReference>
<dbReference type="Gene3D" id="3.40.390.10">
    <property type="entry name" value="Collagenase (Catalytic Domain)"/>
    <property type="match status" value="1"/>
</dbReference>
<evidence type="ECO:0000313" key="3">
    <source>
        <dbReference type="Proteomes" id="UP000198706"/>
    </source>
</evidence>
<keyword evidence="3" id="KW-1185">Reference proteome</keyword>
<protein>
    <recommendedName>
        <fullName evidence="4">Metallo-peptidase family M12B Reprolysin-like</fullName>
    </recommendedName>
</protein>
<evidence type="ECO:0000313" key="2">
    <source>
        <dbReference type="EMBL" id="SDK57315.1"/>
    </source>
</evidence>
<gene>
    <name evidence="2" type="ORF">SAMN05216186_108104</name>
</gene>
<organism evidence="2 3">
    <name type="scientific">Pseudomonas indica</name>
    <dbReference type="NCBI Taxonomy" id="137658"/>
    <lineage>
        <taxon>Bacteria</taxon>
        <taxon>Pseudomonadati</taxon>
        <taxon>Pseudomonadota</taxon>
        <taxon>Gammaproteobacteria</taxon>
        <taxon>Pseudomonadales</taxon>
        <taxon>Pseudomonadaceae</taxon>
        <taxon>Pseudomonas</taxon>
    </lineage>
</organism>
<feature type="region of interest" description="Disordered" evidence="1">
    <location>
        <begin position="707"/>
        <end position="727"/>
    </location>
</feature>
<dbReference type="InterPro" id="IPR024079">
    <property type="entry name" value="MetalloPept_cat_dom_sf"/>
</dbReference>
<feature type="compositionally biased region" description="Low complexity" evidence="1">
    <location>
        <begin position="7"/>
        <end position="21"/>
    </location>
</feature>
<evidence type="ECO:0000256" key="1">
    <source>
        <dbReference type="SAM" id="MobiDB-lite"/>
    </source>
</evidence>
<dbReference type="AlphaFoldDB" id="A0A1G9D0X4"/>
<sequence length="727" mass="78450">MSSHSRTTTFPPLPDLLTSPTRADAPTAALDPSIATASLGSIVFPPIHSLRAGCWLLNYKPTGAPLVSYDGTLRVESHSGGRTVSGDLYQRPVIYLPLNLSAPLPAQPGKPTLVPELSWKPILLGGPNPANGIPILARSRYRYYVRVTALPEYFYFGNTFTLGFELWRFTAPNTWVNETTLTAQMVRMSGPAGYPSPADYAEGDVRNASNTVVGRLTMGWLSTYYRRCTVEIDTVSGSERPLASGVGHTWQTVMDEVGWQVNLHLSDVDVAEASGASWSNTEMHASMLARRAATNLDSEWRYHVLAVKNIDSTPRGIMYDNGGTDSNNVPREGIGIASHWIIDAGWGTVSGQRFGTADAPYFRTAVHEIGHAMGLYHNFADLGFMCTSDVIAAAGTPGTPFPSNIQWSFHPDNLKQLRHYPDPFVRPGSVAFGGASMNTPLITPTDLEIDVEGLALEVKPLLAELPLGAPVRVDIALVNRGDRAIRVPANLSLKGEFVSGSVIDPAGTSRSFRTVVHCLEDHAFNLLQPGERIEDSMTLLRGAEGALFGTSGVHEIQVEVHWDVEGMVARVAGSTTVMVTAAVDARHAEAAHQILATPDAHLVLAIGGDHLTEGIKAIQCALDSPVLRPHYAVIEAKRVARRFRNRKADLKAAAALLEDGCVMSPRELGKLAKAASQADTGGAPLKELSKQLKARAKKMALPVADRRALDALDERDNGKPDTPRLRA</sequence>
<evidence type="ECO:0008006" key="4">
    <source>
        <dbReference type="Google" id="ProtNLM"/>
    </source>
</evidence>
<reference evidence="2 3" key="1">
    <citation type="submission" date="2016-10" db="EMBL/GenBank/DDBJ databases">
        <authorList>
            <person name="de Groot N.N."/>
        </authorList>
    </citation>
    <scope>NUCLEOTIDE SEQUENCE [LARGE SCALE GENOMIC DNA]</scope>
    <source>
        <strain evidence="2 3">JCM 21544</strain>
    </source>
</reference>
<dbReference type="SUPFAM" id="SSF55486">
    <property type="entry name" value="Metalloproteases ('zincins'), catalytic domain"/>
    <property type="match status" value="2"/>
</dbReference>
<proteinExistence type="predicted"/>
<accession>A0A1G9D0X4</accession>
<dbReference type="STRING" id="137658.SAMN05216186_108104"/>
<dbReference type="Proteomes" id="UP000198706">
    <property type="component" value="Unassembled WGS sequence"/>
</dbReference>